<proteinExistence type="predicted"/>
<keyword evidence="1" id="KW-1185">Reference proteome</keyword>
<dbReference type="WBParaSite" id="Hba_05798">
    <property type="protein sequence ID" value="Hba_05798"/>
    <property type="gene ID" value="Hba_05798"/>
</dbReference>
<protein>
    <submittedName>
        <fullName evidence="2">Uncharacterized protein</fullName>
    </submittedName>
</protein>
<sequence length="25" mass="2862">MKVLSKISLFEHTCSGNKIFAIFTF</sequence>
<evidence type="ECO:0000313" key="1">
    <source>
        <dbReference type="Proteomes" id="UP000095283"/>
    </source>
</evidence>
<accession>A0A1I7WKY7</accession>
<dbReference type="AlphaFoldDB" id="A0A1I7WKY7"/>
<organism evidence="1 2">
    <name type="scientific">Heterorhabditis bacteriophora</name>
    <name type="common">Entomopathogenic nematode worm</name>
    <dbReference type="NCBI Taxonomy" id="37862"/>
    <lineage>
        <taxon>Eukaryota</taxon>
        <taxon>Metazoa</taxon>
        <taxon>Ecdysozoa</taxon>
        <taxon>Nematoda</taxon>
        <taxon>Chromadorea</taxon>
        <taxon>Rhabditida</taxon>
        <taxon>Rhabditina</taxon>
        <taxon>Rhabditomorpha</taxon>
        <taxon>Strongyloidea</taxon>
        <taxon>Heterorhabditidae</taxon>
        <taxon>Heterorhabditis</taxon>
    </lineage>
</organism>
<evidence type="ECO:0000313" key="2">
    <source>
        <dbReference type="WBParaSite" id="Hba_05798"/>
    </source>
</evidence>
<dbReference type="Proteomes" id="UP000095283">
    <property type="component" value="Unplaced"/>
</dbReference>
<reference evidence="2" key="1">
    <citation type="submission" date="2016-11" db="UniProtKB">
        <authorList>
            <consortium name="WormBaseParasite"/>
        </authorList>
    </citation>
    <scope>IDENTIFICATION</scope>
</reference>
<name>A0A1I7WKY7_HETBA</name>